<evidence type="ECO:0008006" key="4">
    <source>
        <dbReference type="Google" id="ProtNLM"/>
    </source>
</evidence>
<dbReference type="EMBL" id="JAIZAY010000001">
    <property type="protein sequence ID" value="KAJ8049853.1"/>
    <property type="molecule type" value="Genomic_DNA"/>
</dbReference>
<feature type="chain" id="PRO_5040231910" description="Ig-like domain-containing protein" evidence="1">
    <location>
        <begin position="24"/>
        <end position="259"/>
    </location>
</feature>
<evidence type="ECO:0000313" key="2">
    <source>
        <dbReference type="EMBL" id="KAJ8049853.1"/>
    </source>
</evidence>
<dbReference type="SUPFAM" id="SSF48726">
    <property type="entry name" value="Immunoglobulin"/>
    <property type="match status" value="1"/>
</dbReference>
<name>A0A9Q1CS36_HOLLE</name>
<dbReference type="OrthoDB" id="6353782at2759"/>
<dbReference type="AlphaFoldDB" id="A0A9Q1CS36"/>
<proteinExistence type="predicted"/>
<keyword evidence="1" id="KW-0732">Signal</keyword>
<keyword evidence="3" id="KW-1185">Reference proteome</keyword>
<protein>
    <recommendedName>
        <fullName evidence="4">Ig-like domain-containing protein</fullName>
    </recommendedName>
</protein>
<feature type="signal peptide" evidence="1">
    <location>
        <begin position="1"/>
        <end position="23"/>
    </location>
</feature>
<comment type="caution">
    <text evidence="2">The sequence shown here is derived from an EMBL/GenBank/DDBJ whole genome shotgun (WGS) entry which is preliminary data.</text>
</comment>
<evidence type="ECO:0000313" key="3">
    <source>
        <dbReference type="Proteomes" id="UP001152320"/>
    </source>
</evidence>
<organism evidence="2 3">
    <name type="scientific">Holothuria leucospilota</name>
    <name type="common">Black long sea cucumber</name>
    <name type="synonym">Mertensiothuria leucospilota</name>
    <dbReference type="NCBI Taxonomy" id="206669"/>
    <lineage>
        <taxon>Eukaryota</taxon>
        <taxon>Metazoa</taxon>
        <taxon>Echinodermata</taxon>
        <taxon>Eleutherozoa</taxon>
        <taxon>Echinozoa</taxon>
        <taxon>Holothuroidea</taxon>
        <taxon>Aspidochirotacea</taxon>
        <taxon>Aspidochirotida</taxon>
        <taxon>Holothuriidae</taxon>
        <taxon>Holothuria</taxon>
    </lineage>
</organism>
<evidence type="ECO:0000256" key="1">
    <source>
        <dbReference type="SAM" id="SignalP"/>
    </source>
</evidence>
<accession>A0A9Q1CS36</accession>
<dbReference type="Proteomes" id="UP001152320">
    <property type="component" value="Chromosome 1"/>
</dbReference>
<gene>
    <name evidence="2" type="ORF">HOLleu_02776</name>
</gene>
<dbReference type="InterPro" id="IPR036179">
    <property type="entry name" value="Ig-like_dom_sf"/>
</dbReference>
<reference evidence="2" key="1">
    <citation type="submission" date="2021-10" db="EMBL/GenBank/DDBJ databases">
        <title>Tropical sea cucumber genome reveals ecological adaptation and Cuvierian tubules defense mechanism.</title>
        <authorList>
            <person name="Chen T."/>
        </authorList>
    </citation>
    <scope>NUCLEOTIDE SEQUENCE</scope>
    <source>
        <strain evidence="2">Nanhai2018</strain>
        <tissue evidence="2">Muscle</tissue>
    </source>
</reference>
<sequence>MVSSMTFQPTTLLLAMSFYILGANYVPPCASPQYVKFGGVGVLHCTFSDEFFGIFWYDTTDYINSFSIVNLKGSSKSGSGFLSGEFDVHLNGSLIIANVSLQHDRQFTVLKFNSPSDDPKPCYIQVIVVVNPVPAFPVVDGCNQEEICELNLESEGKLNCSVLGVRPRVSLGWRTANERSSAYITFGEEQTNIINHGNTFDVFLTSNYRIIDFSLKRIILECVVTGVNKELFQLKTEVSIAFTSCKCNICGSGVRFLIC</sequence>